<proteinExistence type="predicted"/>
<accession>A0A0E9WPA5</accession>
<evidence type="ECO:0000313" key="1">
    <source>
        <dbReference type="EMBL" id="JAH91395.1"/>
    </source>
</evidence>
<reference evidence="1" key="1">
    <citation type="submission" date="2014-11" db="EMBL/GenBank/DDBJ databases">
        <authorList>
            <person name="Amaro Gonzalez C."/>
        </authorList>
    </citation>
    <scope>NUCLEOTIDE SEQUENCE</scope>
</reference>
<organism evidence="1">
    <name type="scientific">Anguilla anguilla</name>
    <name type="common">European freshwater eel</name>
    <name type="synonym">Muraena anguilla</name>
    <dbReference type="NCBI Taxonomy" id="7936"/>
    <lineage>
        <taxon>Eukaryota</taxon>
        <taxon>Metazoa</taxon>
        <taxon>Chordata</taxon>
        <taxon>Craniata</taxon>
        <taxon>Vertebrata</taxon>
        <taxon>Euteleostomi</taxon>
        <taxon>Actinopterygii</taxon>
        <taxon>Neopterygii</taxon>
        <taxon>Teleostei</taxon>
        <taxon>Anguilliformes</taxon>
        <taxon>Anguillidae</taxon>
        <taxon>Anguilla</taxon>
    </lineage>
</organism>
<protein>
    <submittedName>
        <fullName evidence="1">Uncharacterized protein</fullName>
    </submittedName>
</protein>
<reference evidence="1" key="2">
    <citation type="journal article" date="2015" name="Fish Shellfish Immunol.">
        <title>Early steps in the European eel (Anguilla anguilla)-Vibrio vulnificus interaction in the gills: Role of the RtxA13 toxin.</title>
        <authorList>
            <person name="Callol A."/>
            <person name="Pajuelo D."/>
            <person name="Ebbesson L."/>
            <person name="Teles M."/>
            <person name="MacKenzie S."/>
            <person name="Amaro C."/>
        </authorList>
    </citation>
    <scope>NUCLEOTIDE SEQUENCE</scope>
</reference>
<dbReference type="EMBL" id="GBXM01017182">
    <property type="protein sequence ID" value="JAH91395.1"/>
    <property type="molecule type" value="Transcribed_RNA"/>
</dbReference>
<sequence>MMLLEVHITGFPYRVFTTMGKRHYSQKPKLLPHTQFIAILSQKLKFYCFWVKCTSQAC</sequence>
<name>A0A0E9WPA5_ANGAN</name>
<dbReference type="AlphaFoldDB" id="A0A0E9WPA5"/>